<dbReference type="InterPro" id="IPR000008">
    <property type="entry name" value="C2_dom"/>
</dbReference>
<evidence type="ECO:0000256" key="4">
    <source>
        <dbReference type="ARBA" id="ARBA00023069"/>
    </source>
</evidence>
<keyword evidence="3 6" id="KW-0175">Coiled coil</keyword>
<evidence type="ECO:0000259" key="8">
    <source>
        <dbReference type="PROSITE" id="PS50004"/>
    </source>
</evidence>
<sequence length="998" mass="114901">MDFVPARDTSVTSGLDQSQGQAKRVSNERQMIAKLDPAELQDRYLRLYDDNLILKQHARKQEDKIKRLATKLTKVVEDKKKSEATPLGVKVAGRGTETENLLDEYRNKISELRDQNKLLKQRVVLSQQQLQAAQQMKKSQTLYDNVSSRIDTGQSKRIPSPLLHNIRVIGPRDSARNTGTTPRPNTGLLEDARVANKQLEESLQRAHQQLSTYEQQMESLRQQLQQRDGEHEQNLLRLRSQATGGDSRTNLQENIDMIRLQRDLRDKSDELRRLQTQSTNFESQNRSLQVTNAELLKEIDRLDRQIKDEQQRTVQLRTELRNGSRSNSVVYELQAQIEDFRRECELLKEANAKLVSSAFSGDRDREFREKERALKLQIAQLEAAMRADLGERGTLLDRLTLEKEIEEALIILRQRKQRQEPNFDFLQKVDDEKGQNLNRRLLELESQLAETANELEKTRNLLFMQYKINRDYKLEVDCVQRKLDENQSEFQSRILESGQLLDIRAERIQKLEKALKDVAYGTRQYRVQEQPAVDGNLTNDLIEDAIELERGQNLIEVHISRASFNERALEYFGKNTDPSTFCSLEFFEHELQMTPIVKGRTPEYNFTAQYIVNVDDFLLYYLQKEYTVIELHQTVGQSFQTIARCKLSLKQLIEGNQGRLHGTAKLIASHQDTIDIGTFGVVEYWVRLRVPMEQAFRLLKEKMKAQGYLVTTSRQATKTADDIDQQREMDPNMNELTIAILSCSNVKASSPDHQPDLYCIYKFYDFADHDTITIPSSNNPNIDDRAQYPVPMDADLDRYLKQAQLTIFVFDDRDQKDDRYVARADIPLLPLSHDNQIRGTFEMHNDRGENNGTMDVTLKWTYSYTPPSSATRTPAQRLKSGSSVPREPLALLPDESISGHKTLAEKQKEMNIKLKSRDVLGPGGEPRTKPDVPRNSSGSRSPTFAEQPRNGRQRTSSNASSHSKQVSFDNRIDRAQPRPQTEDHLTPSETSRTVSPGK</sequence>
<dbReference type="SUPFAM" id="SSF49562">
    <property type="entry name" value="C2 domain (Calcium/lipid-binding domain, CaLB)"/>
    <property type="match status" value="2"/>
</dbReference>
<dbReference type="AlphaFoldDB" id="A0A8S2LGL5"/>
<dbReference type="Proteomes" id="UP000676336">
    <property type="component" value="Unassembled WGS sequence"/>
</dbReference>
<evidence type="ECO:0000256" key="2">
    <source>
        <dbReference type="ARBA" id="ARBA00006042"/>
    </source>
</evidence>
<feature type="compositionally biased region" description="Polar residues" evidence="7">
    <location>
        <begin position="866"/>
        <end position="883"/>
    </location>
</feature>
<dbReference type="InterPro" id="IPR035892">
    <property type="entry name" value="C2_domain_sf"/>
</dbReference>
<evidence type="ECO:0000313" key="10">
    <source>
        <dbReference type="Proteomes" id="UP000676336"/>
    </source>
</evidence>
<evidence type="ECO:0000256" key="3">
    <source>
        <dbReference type="ARBA" id="ARBA00023054"/>
    </source>
</evidence>
<comment type="caution">
    <text evidence="9">The sequence shown here is derived from an EMBL/GenBank/DDBJ whole genome shotgun (WGS) entry which is preliminary data.</text>
</comment>
<evidence type="ECO:0000256" key="1">
    <source>
        <dbReference type="ARBA" id="ARBA00004138"/>
    </source>
</evidence>
<dbReference type="GO" id="GO:1905515">
    <property type="term" value="P:non-motile cilium assembly"/>
    <property type="evidence" value="ECO:0007669"/>
    <property type="project" value="TreeGrafter"/>
</dbReference>
<dbReference type="PANTHER" id="PTHR14240:SF1">
    <property type="entry name" value="PROTEIN FANTOM-RELATED"/>
    <property type="match status" value="1"/>
</dbReference>
<feature type="compositionally biased region" description="Basic and acidic residues" evidence="7">
    <location>
        <begin position="970"/>
        <end position="986"/>
    </location>
</feature>
<protein>
    <recommendedName>
        <fullName evidence="8">C2 domain-containing protein</fullName>
    </recommendedName>
</protein>
<dbReference type="PANTHER" id="PTHR14240">
    <property type="entry name" value="RETINITIS PIGMENTOSA GTPASE REGULATOR-INTERACTING PROTEIN"/>
    <property type="match status" value="1"/>
</dbReference>
<evidence type="ECO:0000256" key="7">
    <source>
        <dbReference type="SAM" id="MobiDB-lite"/>
    </source>
</evidence>
<feature type="compositionally biased region" description="Polar residues" evidence="7">
    <location>
        <begin position="953"/>
        <end position="968"/>
    </location>
</feature>
<feature type="compositionally biased region" description="Polar residues" evidence="7">
    <location>
        <begin position="987"/>
        <end position="998"/>
    </location>
</feature>
<dbReference type="PROSITE" id="PS50004">
    <property type="entry name" value="C2"/>
    <property type="match status" value="1"/>
</dbReference>
<name>A0A8S2LGL5_9BILA</name>
<dbReference type="Gene3D" id="2.60.40.150">
    <property type="entry name" value="C2 domain"/>
    <property type="match status" value="2"/>
</dbReference>
<feature type="coiled-coil region" evidence="6">
    <location>
        <begin position="434"/>
        <end position="489"/>
    </location>
</feature>
<gene>
    <name evidence="9" type="ORF">SMN809_LOCUS6728</name>
</gene>
<dbReference type="InterPro" id="IPR031139">
    <property type="entry name" value="RPGRIP1_fam"/>
</dbReference>
<dbReference type="EMBL" id="CAJOBI010001855">
    <property type="protein sequence ID" value="CAF3902814.1"/>
    <property type="molecule type" value="Genomic_DNA"/>
</dbReference>
<dbReference type="GO" id="GO:0005856">
    <property type="term" value="C:cytoskeleton"/>
    <property type="evidence" value="ECO:0007669"/>
    <property type="project" value="UniProtKB-ARBA"/>
</dbReference>
<evidence type="ECO:0000256" key="5">
    <source>
        <dbReference type="ARBA" id="ARBA00023273"/>
    </source>
</evidence>
<feature type="domain" description="C2" evidence="8">
    <location>
        <begin position="717"/>
        <end position="841"/>
    </location>
</feature>
<comment type="subcellular location">
    <subcellularLocation>
        <location evidence="1">Cell projection</location>
        <location evidence="1">Cilium</location>
    </subcellularLocation>
</comment>
<dbReference type="CDD" id="cd00030">
    <property type="entry name" value="C2"/>
    <property type="match status" value="1"/>
</dbReference>
<feature type="compositionally biased region" description="Polar residues" evidence="7">
    <location>
        <begin position="9"/>
        <end position="21"/>
    </location>
</feature>
<dbReference type="Pfam" id="PF11618">
    <property type="entry name" value="C2-C2_1"/>
    <property type="match status" value="2"/>
</dbReference>
<feature type="coiled-coil region" evidence="6">
    <location>
        <begin position="189"/>
        <end position="357"/>
    </location>
</feature>
<feature type="compositionally biased region" description="Polar residues" evidence="7">
    <location>
        <begin position="934"/>
        <end position="944"/>
    </location>
</feature>
<accession>A0A8S2LGL5</accession>
<feature type="region of interest" description="Disordered" evidence="7">
    <location>
        <begin position="1"/>
        <end position="29"/>
    </location>
</feature>
<comment type="similarity">
    <text evidence="2">Belongs to the RPGRIP1 family.</text>
</comment>
<dbReference type="InterPro" id="IPR021656">
    <property type="entry name" value="C2-C2_1"/>
</dbReference>
<reference evidence="9" key="1">
    <citation type="submission" date="2021-02" db="EMBL/GenBank/DDBJ databases">
        <authorList>
            <person name="Nowell W R."/>
        </authorList>
    </citation>
    <scope>NUCLEOTIDE SEQUENCE</scope>
</reference>
<dbReference type="GO" id="GO:0035869">
    <property type="term" value="C:ciliary transition zone"/>
    <property type="evidence" value="ECO:0007669"/>
    <property type="project" value="TreeGrafter"/>
</dbReference>
<proteinExistence type="inferred from homology"/>
<dbReference type="SMART" id="SM00239">
    <property type="entry name" value="C2"/>
    <property type="match status" value="1"/>
</dbReference>
<keyword evidence="5" id="KW-0966">Cell projection</keyword>
<keyword evidence="4" id="KW-0969">Cilium</keyword>
<feature type="region of interest" description="Disordered" evidence="7">
    <location>
        <begin position="866"/>
        <end position="998"/>
    </location>
</feature>
<feature type="coiled-coil region" evidence="6">
    <location>
        <begin position="58"/>
        <end position="129"/>
    </location>
</feature>
<evidence type="ECO:0000313" key="9">
    <source>
        <dbReference type="EMBL" id="CAF3902814.1"/>
    </source>
</evidence>
<organism evidence="9 10">
    <name type="scientific">Rotaria magnacalcarata</name>
    <dbReference type="NCBI Taxonomy" id="392030"/>
    <lineage>
        <taxon>Eukaryota</taxon>
        <taxon>Metazoa</taxon>
        <taxon>Spiralia</taxon>
        <taxon>Gnathifera</taxon>
        <taxon>Rotifera</taxon>
        <taxon>Eurotatoria</taxon>
        <taxon>Bdelloidea</taxon>
        <taxon>Philodinida</taxon>
        <taxon>Philodinidae</taxon>
        <taxon>Rotaria</taxon>
    </lineage>
</organism>
<feature type="compositionally biased region" description="Basic and acidic residues" evidence="7">
    <location>
        <begin position="902"/>
        <end position="918"/>
    </location>
</feature>
<evidence type="ECO:0000256" key="6">
    <source>
        <dbReference type="SAM" id="Coils"/>
    </source>
</evidence>